<dbReference type="Proteomes" id="UP000095283">
    <property type="component" value="Unplaced"/>
</dbReference>
<name>A0A1I7WG45_HETBA</name>
<feature type="compositionally biased region" description="Polar residues" evidence="1">
    <location>
        <begin position="10"/>
        <end position="19"/>
    </location>
</feature>
<protein>
    <submittedName>
        <fullName evidence="3">Ovule protein</fullName>
    </submittedName>
</protein>
<sequence>MRRRRLVRRSSQSDLNSPQHRIPYHRNSSPDATTVINMIAILKNFFILVKFLFQSSNTIRFLVTARRRSSEFHL</sequence>
<feature type="region of interest" description="Disordered" evidence="1">
    <location>
        <begin position="1"/>
        <end position="28"/>
    </location>
</feature>
<dbReference type="WBParaSite" id="Hba_03923">
    <property type="protein sequence ID" value="Hba_03923"/>
    <property type="gene ID" value="Hba_03923"/>
</dbReference>
<proteinExistence type="predicted"/>
<evidence type="ECO:0000313" key="2">
    <source>
        <dbReference type="Proteomes" id="UP000095283"/>
    </source>
</evidence>
<evidence type="ECO:0000256" key="1">
    <source>
        <dbReference type="SAM" id="MobiDB-lite"/>
    </source>
</evidence>
<accession>A0A1I7WG45</accession>
<dbReference type="AlphaFoldDB" id="A0A1I7WG45"/>
<reference evidence="3" key="1">
    <citation type="submission" date="2016-11" db="UniProtKB">
        <authorList>
            <consortium name="WormBaseParasite"/>
        </authorList>
    </citation>
    <scope>IDENTIFICATION</scope>
</reference>
<organism evidence="2 3">
    <name type="scientific">Heterorhabditis bacteriophora</name>
    <name type="common">Entomopathogenic nematode worm</name>
    <dbReference type="NCBI Taxonomy" id="37862"/>
    <lineage>
        <taxon>Eukaryota</taxon>
        <taxon>Metazoa</taxon>
        <taxon>Ecdysozoa</taxon>
        <taxon>Nematoda</taxon>
        <taxon>Chromadorea</taxon>
        <taxon>Rhabditida</taxon>
        <taxon>Rhabditina</taxon>
        <taxon>Rhabditomorpha</taxon>
        <taxon>Strongyloidea</taxon>
        <taxon>Heterorhabditidae</taxon>
        <taxon>Heterorhabditis</taxon>
    </lineage>
</organism>
<evidence type="ECO:0000313" key="3">
    <source>
        <dbReference type="WBParaSite" id="Hba_03923"/>
    </source>
</evidence>
<keyword evidence="2" id="KW-1185">Reference proteome</keyword>